<dbReference type="EMBL" id="QBIY01012619">
    <property type="protein sequence ID" value="RXN21232.1"/>
    <property type="molecule type" value="Genomic_DNA"/>
</dbReference>
<organism evidence="1 2">
    <name type="scientific">Labeo rohita</name>
    <name type="common">Indian major carp</name>
    <name type="synonym">Cyprinus rohita</name>
    <dbReference type="NCBI Taxonomy" id="84645"/>
    <lineage>
        <taxon>Eukaryota</taxon>
        <taxon>Metazoa</taxon>
        <taxon>Chordata</taxon>
        <taxon>Craniata</taxon>
        <taxon>Vertebrata</taxon>
        <taxon>Euteleostomi</taxon>
        <taxon>Actinopterygii</taxon>
        <taxon>Neopterygii</taxon>
        <taxon>Teleostei</taxon>
        <taxon>Ostariophysi</taxon>
        <taxon>Cypriniformes</taxon>
        <taxon>Cyprinidae</taxon>
        <taxon>Labeoninae</taxon>
        <taxon>Labeonini</taxon>
        <taxon>Labeo</taxon>
    </lineage>
</organism>
<dbReference type="Proteomes" id="UP000290572">
    <property type="component" value="Unassembled WGS sequence"/>
</dbReference>
<accession>A0A498MNN7</accession>
<name>A0A498MNN7_LABRO</name>
<keyword evidence="2" id="KW-1185">Reference proteome</keyword>
<reference evidence="1 2" key="1">
    <citation type="submission" date="2018-03" db="EMBL/GenBank/DDBJ databases">
        <title>Draft genome sequence of Rohu Carp (Labeo rohita).</title>
        <authorList>
            <person name="Das P."/>
            <person name="Kushwaha B."/>
            <person name="Joshi C.G."/>
            <person name="Kumar D."/>
            <person name="Nagpure N.S."/>
            <person name="Sahoo L."/>
            <person name="Das S.P."/>
            <person name="Bit A."/>
            <person name="Patnaik S."/>
            <person name="Meher P.K."/>
            <person name="Jayasankar P."/>
            <person name="Koringa P.G."/>
            <person name="Patel N.V."/>
            <person name="Hinsu A.T."/>
            <person name="Kumar R."/>
            <person name="Pandey M."/>
            <person name="Agarwal S."/>
            <person name="Srivastava S."/>
            <person name="Singh M."/>
            <person name="Iquebal M.A."/>
            <person name="Jaiswal S."/>
            <person name="Angadi U.B."/>
            <person name="Kumar N."/>
            <person name="Raza M."/>
            <person name="Shah T.M."/>
            <person name="Rai A."/>
            <person name="Jena J.K."/>
        </authorList>
    </citation>
    <scope>NUCLEOTIDE SEQUENCE [LARGE SCALE GENOMIC DNA]</scope>
    <source>
        <strain evidence="1">DASCIFA01</strain>
        <tissue evidence="1">Testis</tissue>
    </source>
</reference>
<sequence length="130" mass="14925">MGWQYGDCHLPAALYDVRRTRTLLMFPPIKGRGPTFLTRMGFEDKHWAFQTGFPFRRPLKDTRFWAVARVIAESEKLLDGQDSHLGLRKHVWLTGSAWSFTTLEISLQATVSVASPYPVRRSMKSACQTH</sequence>
<evidence type="ECO:0000313" key="2">
    <source>
        <dbReference type="Proteomes" id="UP000290572"/>
    </source>
</evidence>
<gene>
    <name evidence="1" type="ORF">ROHU_024409</name>
</gene>
<comment type="caution">
    <text evidence="1">The sequence shown here is derived from an EMBL/GenBank/DDBJ whole genome shotgun (WGS) entry which is preliminary data.</text>
</comment>
<evidence type="ECO:0000313" key="1">
    <source>
        <dbReference type="EMBL" id="RXN21232.1"/>
    </source>
</evidence>
<proteinExistence type="predicted"/>
<protein>
    <submittedName>
        <fullName evidence="1">Uncharacterized protein</fullName>
    </submittedName>
</protein>
<dbReference type="AlphaFoldDB" id="A0A498MNN7"/>